<feature type="binding site" evidence="12">
    <location>
        <position position="205"/>
    </location>
    <ligand>
        <name>Zn(2+)</name>
        <dbReference type="ChEBI" id="CHEBI:29105"/>
        <note>catalytic</note>
    </ligand>
</feature>
<proteinExistence type="inferred from homology"/>
<evidence type="ECO:0000256" key="7">
    <source>
        <dbReference type="ARBA" id="ARBA00022801"/>
    </source>
</evidence>
<keyword evidence="10 12" id="KW-0482">Metalloprotease</keyword>
<evidence type="ECO:0000259" key="13">
    <source>
        <dbReference type="Pfam" id="PF01435"/>
    </source>
</evidence>
<keyword evidence="7 12" id="KW-0378">Hydrolase</keyword>
<dbReference type="InterPro" id="IPR001915">
    <property type="entry name" value="Peptidase_M48"/>
</dbReference>
<feature type="active site" evidence="12">
    <location>
        <position position="130"/>
    </location>
</feature>
<evidence type="ECO:0000313" key="15">
    <source>
        <dbReference type="Proteomes" id="UP000709959"/>
    </source>
</evidence>
<dbReference type="Gene3D" id="3.30.2010.10">
    <property type="entry name" value="Metalloproteases ('zincins'), catalytic domain"/>
    <property type="match status" value="1"/>
</dbReference>
<keyword evidence="6 12" id="KW-0479">Metal-binding</keyword>
<comment type="cofactor">
    <cofactor evidence="12">
        <name>Zn(2+)</name>
        <dbReference type="ChEBI" id="CHEBI:29105"/>
    </cofactor>
    <text evidence="12">Binds 1 zinc ion per subunit.</text>
</comment>
<evidence type="ECO:0000256" key="8">
    <source>
        <dbReference type="ARBA" id="ARBA00022833"/>
    </source>
</evidence>
<keyword evidence="9 12" id="KW-1133">Transmembrane helix</keyword>
<comment type="subcellular location">
    <subcellularLocation>
        <location evidence="1 12">Cell membrane</location>
        <topology evidence="1 12">Multi-pass membrane protein</topology>
    </subcellularLocation>
</comment>
<organism evidence="14 15">
    <name type="scientific">Candidatus Geothrix odensensis</name>
    <dbReference type="NCBI Taxonomy" id="2954440"/>
    <lineage>
        <taxon>Bacteria</taxon>
        <taxon>Pseudomonadati</taxon>
        <taxon>Acidobacteriota</taxon>
        <taxon>Holophagae</taxon>
        <taxon>Holophagales</taxon>
        <taxon>Holophagaceae</taxon>
        <taxon>Geothrix</taxon>
    </lineage>
</organism>
<evidence type="ECO:0000256" key="12">
    <source>
        <dbReference type="HAMAP-Rule" id="MF_00188"/>
    </source>
</evidence>
<keyword evidence="5 12" id="KW-0812">Transmembrane</keyword>
<dbReference type="GO" id="GO:0006508">
    <property type="term" value="P:proteolysis"/>
    <property type="evidence" value="ECO:0007669"/>
    <property type="project" value="UniProtKB-KW"/>
</dbReference>
<dbReference type="EMBL" id="JADKCH010000011">
    <property type="protein sequence ID" value="MBK8573077.1"/>
    <property type="molecule type" value="Genomic_DNA"/>
</dbReference>
<evidence type="ECO:0000256" key="9">
    <source>
        <dbReference type="ARBA" id="ARBA00022989"/>
    </source>
</evidence>
<protein>
    <recommendedName>
        <fullName evidence="12">Protease HtpX homolog</fullName>
        <ecNumber evidence="12">3.4.24.-</ecNumber>
    </recommendedName>
</protein>
<dbReference type="InterPro" id="IPR050083">
    <property type="entry name" value="HtpX_protease"/>
</dbReference>
<feature type="domain" description="Peptidase M48" evidence="13">
    <location>
        <begin position="63"/>
        <end position="279"/>
    </location>
</feature>
<evidence type="ECO:0000313" key="14">
    <source>
        <dbReference type="EMBL" id="MBK8573077.1"/>
    </source>
</evidence>
<evidence type="ECO:0000256" key="10">
    <source>
        <dbReference type="ARBA" id="ARBA00023049"/>
    </source>
</evidence>
<evidence type="ECO:0000256" key="2">
    <source>
        <dbReference type="ARBA" id="ARBA00009779"/>
    </source>
</evidence>
<sequence length="288" mass="30472">MNRFKTFLLLGLVTSLLVALGAYLGKGWLIGCTVAAFALNLGAYFWSDRLVLRMQGAEELPEREAPALHADVAELAARAGIPKPRVFLVRDEAPNAFATGRNPEHGVVAFTEGLLRTMPRRELRGVIAHELAHIQNRDILVATVAAGLAGAVSLLANVLQWGALLGGGSQSDEEGGGSPFGGLIFALLAPLGASLIQFAISRSREFMADARAAQVTGDPEGLALALERLGRLQEVIEPGPTAQPATASLMIASPFAGGGLLRWFSTHPPLEARIARLRDHSRRPGLAA</sequence>
<dbReference type="EC" id="3.4.24.-" evidence="12"/>
<evidence type="ECO:0000256" key="5">
    <source>
        <dbReference type="ARBA" id="ARBA00022692"/>
    </source>
</evidence>
<accession>A0A936F4Q3</accession>
<dbReference type="InterPro" id="IPR022919">
    <property type="entry name" value="Pept_M48_protease_HtpX"/>
</dbReference>
<evidence type="ECO:0000256" key="3">
    <source>
        <dbReference type="ARBA" id="ARBA00022475"/>
    </source>
</evidence>
<dbReference type="CDD" id="cd07336">
    <property type="entry name" value="M48B_HtpX_like"/>
    <property type="match status" value="1"/>
</dbReference>
<dbReference type="PANTHER" id="PTHR43221:SF1">
    <property type="entry name" value="PROTEASE HTPX"/>
    <property type="match status" value="1"/>
</dbReference>
<feature type="transmembrane region" description="Helical" evidence="12">
    <location>
        <begin position="139"/>
        <end position="160"/>
    </location>
</feature>
<gene>
    <name evidence="12" type="primary">htpX</name>
    <name evidence="14" type="ORF">IPN91_10605</name>
</gene>
<dbReference type="HAMAP" id="MF_00188">
    <property type="entry name" value="Pept_M48_protease_HtpX"/>
    <property type="match status" value="1"/>
</dbReference>
<evidence type="ECO:0000256" key="6">
    <source>
        <dbReference type="ARBA" id="ARBA00022723"/>
    </source>
</evidence>
<evidence type="ECO:0000256" key="1">
    <source>
        <dbReference type="ARBA" id="ARBA00004651"/>
    </source>
</evidence>
<keyword evidence="8 12" id="KW-0862">Zinc</keyword>
<dbReference type="Pfam" id="PF01435">
    <property type="entry name" value="Peptidase_M48"/>
    <property type="match status" value="1"/>
</dbReference>
<keyword evidence="3 12" id="KW-1003">Cell membrane</keyword>
<dbReference type="GO" id="GO:0005886">
    <property type="term" value="C:plasma membrane"/>
    <property type="evidence" value="ECO:0007669"/>
    <property type="project" value="UniProtKB-SubCell"/>
</dbReference>
<evidence type="ECO:0000256" key="11">
    <source>
        <dbReference type="ARBA" id="ARBA00023136"/>
    </source>
</evidence>
<feature type="binding site" evidence="12">
    <location>
        <position position="133"/>
    </location>
    <ligand>
        <name>Zn(2+)</name>
        <dbReference type="ChEBI" id="CHEBI:29105"/>
        <note>catalytic</note>
    </ligand>
</feature>
<comment type="similarity">
    <text evidence="2 12">Belongs to the peptidase M48B family.</text>
</comment>
<feature type="binding site" evidence="12">
    <location>
        <position position="129"/>
    </location>
    <ligand>
        <name>Zn(2+)</name>
        <dbReference type="ChEBI" id="CHEBI:29105"/>
        <note>catalytic</note>
    </ligand>
</feature>
<dbReference type="AlphaFoldDB" id="A0A936F4Q3"/>
<name>A0A936F4Q3_9BACT</name>
<dbReference type="Proteomes" id="UP000709959">
    <property type="component" value="Unassembled WGS sequence"/>
</dbReference>
<reference evidence="14 15" key="1">
    <citation type="submission" date="2020-10" db="EMBL/GenBank/DDBJ databases">
        <title>Connecting structure to function with the recovery of over 1000 high-quality activated sludge metagenome-assembled genomes encoding full-length rRNA genes using long-read sequencing.</title>
        <authorList>
            <person name="Singleton C.M."/>
            <person name="Petriglieri F."/>
            <person name="Kristensen J.M."/>
            <person name="Kirkegaard R.H."/>
            <person name="Michaelsen T.Y."/>
            <person name="Andersen M.H."/>
            <person name="Karst S.M."/>
            <person name="Dueholm M.S."/>
            <person name="Nielsen P.H."/>
            <person name="Albertsen M."/>
        </authorList>
    </citation>
    <scope>NUCLEOTIDE SEQUENCE [LARGE SCALE GENOMIC DNA]</scope>
    <source>
        <strain evidence="14">OdNE_18-Q3-R46-58_MAXAC.008</strain>
    </source>
</reference>
<feature type="transmembrane region" description="Helical" evidence="12">
    <location>
        <begin position="28"/>
        <end position="46"/>
    </location>
</feature>
<comment type="caution">
    <text evidence="14">The sequence shown here is derived from an EMBL/GenBank/DDBJ whole genome shotgun (WGS) entry which is preliminary data.</text>
</comment>
<feature type="transmembrane region" description="Helical" evidence="12">
    <location>
        <begin position="180"/>
        <end position="200"/>
    </location>
</feature>
<evidence type="ECO:0000256" key="4">
    <source>
        <dbReference type="ARBA" id="ARBA00022670"/>
    </source>
</evidence>
<dbReference type="GO" id="GO:0008270">
    <property type="term" value="F:zinc ion binding"/>
    <property type="evidence" value="ECO:0007669"/>
    <property type="project" value="UniProtKB-UniRule"/>
</dbReference>
<keyword evidence="4 12" id="KW-0645">Protease</keyword>
<dbReference type="GO" id="GO:0004222">
    <property type="term" value="F:metalloendopeptidase activity"/>
    <property type="evidence" value="ECO:0007669"/>
    <property type="project" value="UniProtKB-UniRule"/>
</dbReference>
<dbReference type="PANTHER" id="PTHR43221">
    <property type="entry name" value="PROTEASE HTPX"/>
    <property type="match status" value="1"/>
</dbReference>
<keyword evidence="11 12" id="KW-0472">Membrane</keyword>